<evidence type="ECO:0000256" key="4">
    <source>
        <dbReference type="ARBA" id="ARBA00022691"/>
    </source>
</evidence>
<dbReference type="GO" id="GO:0032259">
    <property type="term" value="P:methylation"/>
    <property type="evidence" value="ECO:0007669"/>
    <property type="project" value="UniProtKB-KW"/>
</dbReference>
<dbReference type="InterPro" id="IPR029063">
    <property type="entry name" value="SAM-dependent_MTases_sf"/>
</dbReference>
<evidence type="ECO:0000256" key="3">
    <source>
        <dbReference type="ARBA" id="ARBA00022679"/>
    </source>
</evidence>
<reference evidence="6" key="1">
    <citation type="submission" date="2024-05" db="EMBL/GenBank/DDBJ databases">
        <authorList>
            <person name="Cai S.Y."/>
            <person name="Jin L.M."/>
            <person name="Li H.R."/>
        </authorList>
    </citation>
    <scope>NUCLEOTIDE SEQUENCE</scope>
    <source>
        <strain evidence="6">A5-74</strain>
    </source>
</reference>
<sequence length="438" mass="47542">MTSTAQRITSAAAELLGSPLPIGVRSWDGSEVPAPVGSPLDGPDAPRLVFRSQRALRRLVWAPGELGLAEAYISGDLDVEGDLLAALGAIWAPSTETPVKRSVKKLLPLLGDAVRLGAIGTKPPRPGQAAKLRGRRHTQDRDRAAIAHHYDVGNEFYELLLDDSMAYSCGYYTQGPDGSLVDAQQAKLDLICRKLGLKEGQRHLDVGCGWGSLICHAAAHYGTRSVGVTLSRQQYEYVTKRVADAGLADLVTVVHADYRDLDKPEILDRIGGSSFDSVTAIEMGEHVGEDEYPAFAALLRDRVRPGGRILVQQMSRGENAPGGGAFIETYIAPDMHMKPLSVTLGHFGRAGLEVRDVHALREHYAWTCDDWTEILEAHWERAVAMLGETGARIWRLYLVGASLAFTSGRMGVDQILLTRPHSDGSAELPAGRAVWEQS</sequence>
<organism evidence="6">
    <name type="scientific">Nakamurella sp. A5-74</name>
    <dbReference type="NCBI Taxonomy" id="3158264"/>
    <lineage>
        <taxon>Bacteria</taxon>
        <taxon>Bacillati</taxon>
        <taxon>Actinomycetota</taxon>
        <taxon>Actinomycetes</taxon>
        <taxon>Nakamurellales</taxon>
        <taxon>Nakamurellaceae</taxon>
        <taxon>Nakamurella</taxon>
    </lineage>
</organism>
<evidence type="ECO:0000256" key="5">
    <source>
        <dbReference type="ARBA" id="ARBA00023098"/>
    </source>
</evidence>
<evidence type="ECO:0000313" key="6">
    <source>
        <dbReference type="EMBL" id="XCG64308.1"/>
    </source>
</evidence>
<keyword evidence="3 6" id="KW-0808">Transferase</keyword>
<evidence type="ECO:0000256" key="2">
    <source>
        <dbReference type="ARBA" id="ARBA00022603"/>
    </source>
</evidence>
<dbReference type="InterPro" id="IPR050723">
    <property type="entry name" value="CFA/CMAS"/>
</dbReference>
<name>A0AAU8DSH0_9ACTN</name>
<dbReference type="AlphaFoldDB" id="A0AAU8DSH0"/>
<keyword evidence="2 6" id="KW-0489">Methyltransferase</keyword>
<dbReference type="PANTHER" id="PTHR43667:SF1">
    <property type="entry name" value="CYCLOPROPANE-FATTY-ACYL-PHOSPHOLIPID SYNTHASE"/>
    <property type="match status" value="1"/>
</dbReference>
<keyword evidence="4" id="KW-0949">S-adenosyl-L-methionine</keyword>
<keyword evidence="5" id="KW-0443">Lipid metabolism</keyword>
<dbReference type="Gene3D" id="3.40.50.150">
    <property type="entry name" value="Vaccinia Virus protein VP39"/>
    <property type="match status" value="1"/>
</dbReference>
<accession>A0AAU8DSH0</accession>
<dbReference type="Pfam" id="PF02353">
    <property type="entry name" value="CMAS"/>
    <property type="match status" value="1"/>
</dbReference>
<dbReference type="EC" id="2.1.1.-" evidence="6"/>
<dbReference type="InterPro" id="IPR003333">
    <property type="entry name" value="CMAS"/>
</dbReference>
<dbReference type="EMBL" id="CP159218">
    <property type="protein sequence ID" value="XCG64308.1"/>
    <property type="molecule type" value="Genomic_DNA"/>
</dbReference>
<gene>
    <name evidence="6" type="ORF">ABLG96_02860</name>
</gene>
<evidence type="ECO:0000256" key="1">
    <source>
        <dbReference type="ARBA" id="ARBA00010815"/>
    </source>
</evidence>
<dbReference type="SUPFAM" id="SSF53335">
    <property type="entry name" value="S-adenosyl-L-methionine-dependent methyltransferases"/>
    <property type="match status" value="1"/>
</dbReference>
<protein>
    <submittedName>
        <fullName evidence="6">Cyclopropane-fatty-acyl-phospholipid synthase family protein</fullName>
        <ecNumber evidence="6">2.1.1.-</ecNumber>
    </submittedName>
</protein>
<dbReference type="PIRSF" id="PIRSF003085">
    <property type="entry name" value="CMAS"/>
    <property type="match status" value="1"/>
</dbReference>
<comment type="similarity">
    <text evidence="1">Belongs to the CFA/CMAS family.</text>
</comment>
<dbReference type="RefSeq" id="WP_353649921.1">
    <property type="nucleotide sequence ID" value="NZ_CP159218.1"/>
</dbReference>
<dbReference type="GO" id="GO:0008168">
    <property type="term" value="F:methyltransferase activity"/>
    <property type="evidence" value="ECO:0007669"/>
    <property type="project" value="UniProtKB-KW"/>
</dbReference>
<dbReference type="PANTHER" id="PTHR43667">
    <property type="entry name" value="CYCLOPROPANE-FATTY-ACYL-PHOSPHOLIPID SYNTHASE"/>
    <property type="match status" value="1"/>
</dbReference>
<proteinExistence type="inferred from homology"/>
<dbReference type="GO" id="GO:0008610">
    <property type="term" value="P:lipid biosynthetic process"/>
    <property type="evidence" value="ECO:0007669"/>
    <property type="project" value="InterPro"/>
</dbReference>
<dbReference type="CDD" id="cd02440">
    <property type="entry name" value="AdoMet_MTases"/>
    <property type="match status" value="1"/>
</dbReference>